<dbReference type="EMBL" id="JACHXU010000006">
    <property type="protein sequence ID" value="MBB3206230.1"/>
    <property type="molecule type" value="Genomic_DNA"/>
</dbReference>
<evidence type="ECO:0000256" key="8">
    <source>
        <dbReference type="PROSITE-ProRule" id="PRU10141"/>
    </source>
</evidence>
<dbReference type="InterPro" id="IPR017441">
    <property type="entry name" value="Protein_kinase_ATP_BS"/>
</dbReference>
<sequence>MVSRTSTLLNRYLPAWLHSKASSWSNRHQPDSRSSDFRSASSDTQQGSQTQHSDSGSSSITNAATGPLAYELGDNDGIYGEAPIKIGRFEIIRLIGAGGMGSVYLANDSLLNRKVAIKIPQQTSLMNRRVLQRFHQEATTAAQLRHPNLIGVYETGVDSGTPFIVAEYVEGPSLAQLLRFRTEPMDVIETSTLIESLADGMQTAHALGILHRDLKPGNVLLQLRDPDATQMSLKSLSGYVGRITDFGLARTEQHDFALTEPGQLLGSAGYASPEQASARHNEVSFPSDVFSLGVILYELLTARRPFSRKSIGATHLALEVETPRRPRAIRPDVPRDLDAICMKCLEKTIANRYGTAEELRDDLRRFLSGQPTQARPVPMWEELHRWSRRSPSTAALVFVCLASLVFGVWGLSIYSGRLLQHEKELSVALTNSRVERARADRLLKESLAAQAEAQRQESLARQLVYESDMQQAYRFYEENRLKDTRKLLDKYPVLGYPTDHRDLSWKWLNAKLRARYRILGQHNGPATEVAIDPTTGDTWSVGKDGVMRKFSFEQERETDRIDLKSGEMNAIAITNDGSEIAVGVSKGRFGLHAIAFVDPKTRSVSHDIEGVPTTVEALAWSGDDQWLALAARYGDAFLWNRGHGISRTFASGTRNMQIAIRGIPHELVLSTPERFGSHDIATGKPTENIADSNRGLMFAMSPSGDTIAHHSPKNRTPYISRLTDKWRQTALTGRVLGTTRAMALNAQATQLAIATDDGMVQTWALDSPQASPPKKANAKTPPPNSLDQFHASTLHDGPCMSVAYIDNDWLACSGEDGVVAAYNALGTAIRPLTGPEHQVYDCWCSRNGTRVLTLDTNAKLTLFDRDTKDPTRWSQTAAYHVFDSGTTETSKDWKSRIKKWKHADEQWLAVSHDESRAIVCYDVGSIAIVDLQSQSPIAHFHTELDPHDDEWIVSVAISPDGKFAAIGCSDRSLIVWSVDDQTKRFERQYTDNVEIVLFSNDGKWMLVGGRYEDLSVFSTNDFQPRWTVEAGDGTLGGIFTDDSRRLVIGHLDHSIRVWDVESGSQLAVLQGHDHQLSELEISQDQKTLISIDEAGDTQAWSMRDYNKIGPLWPEANTDQHLRRVRLSEDTDQAILMISDADKVRTLHVIRFDAAPK</sequence>
<dbReference type="SMART" id="SM00220">
    <property type="entry name" value="S_TKc"/>
    <property type="match status" value="1"/>
</dbReference>
<dbReference type="Gene3D" id="2.130.10.10">
    <property type="entry name" value="YVTN repeat-like/Quinoprotein amine dehydrogenase"/>
    <property type="match status" value="4"/>
</dbReference>
<dbReference type="AlphaFoldDB" id="A0A7W5H5S8"/>
<evidence type="ECO:0000313" key="12">
    <source>
        <dbReference type="Proteomes" id="UP000536179"/>
    </source>
</evidence>
<dbReference type="PROSITE" id="PS00678">
    <property type="entry name" value="WD_REPEATS_1"/>
    <property type="match status" value="1"/>
</dbReference>
<comment type="caution">
    <text evidence="11">The sequence shown here is derived from an EMBL/GenBank/DDBJ whole genome shotgun (WGS) entry which is preliminary data.</text>
</comment>
<organism evidence="11 12">
    <name type="scientific">Aporhodopirellula rubra</name>
    <dbReference type="NCBI Taxonomy" id="980271"/>
    <lineage>
        <taxon>Bacteria</taxon>
        <taxon>Pseudomonadati</taxon>
        <taxon>Planctomycetota</taxon>
        <taxon>Planctomycetia</taxon>
        <taxon>Pirellulales</taxon>
        <taxon>Pirellulaceae</taxon>
        <taxon>Aporhodopirellula</taxon>
    </lineage>
</organism>
<dbReference type="RefSeq" id="WP_184304593.1">
    <property type="nucleotide sequence ID" value="NZ_JACHXU010000006.1"/>
</dbReference>
<dbReference type="CDD" id="cd14014">
    <property type="entry name" value="STKc_PknB_like"/>
    <property type="match status" value="1"/>
</dbReference>
<dbReference type="InterPro" id="IPR015943">
    <property type="entry name" value="WD40/YVTN_repeat-like_dom_sf"/>
</dbReference>
<keyword evidence="5 11" id="KW-0418">Kinase</keyword>
<feature type="domain" description="Protein kinase" evidence="10">
    <location>
        <begin position="89"/>
        <end position="367"/>
    </location>
</feature>
<evidence type="ECO:0000313" key="11">
    <source>
        <dbReference type="EMBL" id="MBB3206230.1"/>
    </source>
</evidence>
<keyword evidence="1 7" id="KW-0853">WD repeat</keyword>
<dbReference type="InterPro" id="IPR000719">
    <property type="entry name" value="Prot_kinase_dom"/>
</dbReference>
<evidence type="ECO:0000256" key="6">
    <source>
        <dbReference type="ARBA" id="ARBA00022840"/>
    </source>
</evidence>
<evidence type="ECO:0000256" key="5">
    <source>
        <dbReference type="ARBA" id="ARBA00022777"/>
    </source>
</evidence>
<dbReference type="Gene3D" id="1.10.510.10">
    <property type="entry name" value="Transferase(Phosphotransferase) domain 1"/>
    <property type="match status" value="1"/>
</dbReference>
<evidence type="ECO:0000259" key="10">
    <source>
        <dbReference type="PROSITE" id="PS50011"/>
    </source>
</evidence>
<dbReference type="PANTHER" id="PTHR43289">
    <property type="entry name" value="MITOGEN-ACTIVATED PROTEIN KINASE KINASE KINASE 20-RELATED"/>
    <property type="match status" value="1"/>
</dbReference>
<accession>A0A7W5H5S8</accession>
<feature type="binding site" evidence="8">
    <location>
        <position position="118"/>
    </location>
    <ligand>
        <name>ATP</name>
        <dbReference type="ChEBI" id="CHEBI:30616"/>
    </ligand>
</feature>
<dbReference type="InterPro" id="IPR011009">
    <property type="entry name" value="Kinase-like_dom_sf"/>
</dbReference>
<evidence type="ECO:0000256" key="3">
    <source>
        <dbReference type="ARBA" id="ARBA00022737"/>
    </source>
</evidence>
<evidence type="ECO:0000256" key="1">
    <source>
        <dbReference type="ARBA" id="ARBA00022574"/>
    </source>
</evidence>
<dbReference type="GO" id="GO:0004674">
    <property type="term" value="F:protein serine/threonine kinase activity"/>
    <property type="evidence" value="ECO:0007669"/>
    <property type="project" value="UniProtKB-KW"/>
</dbReference>
<dbReference type="PROSITE" id="PS50011">
    <property type="entry name" value="PROTEIN_KINASE_DOM"/>
    <property type="match status" value="1"/>
</dbReference>
<protein>
    <submittedName>
        <fullName evidence="11">Serine/threonine protein kinase/WD40 repeat protein</fullName>
    </submittedName>
</protein>
<dbReference type="Pfam" id="PF00400">
    <property type="entry name" value="WD40"/>
    <property type="match status" value="1"/>
</dbReference>
<keyword evidence="11" id="KW-0723">Serine/threonine-protein kinase</keyword>
<proteinExistence type="predicted"/>
<dbReference type="InterPro" id="IPR011047">
    <property type="entry name" value="Quinoprotein_ADH-like_sf"/>
</dbReference>
<feature type="repeat" description="WD" evidence="7">
    <location>
        <begin position="1039"/>
        <end position="1068"/>
    </location>
</feature>
<dbReference type="SMART" id="SM00320">
    <property type="entry name" value="WD40"/>
    <property type="match status" value="9"/>
</dbReference>
<keyword evidence="4 8" id="KW-0547">Nucleotide-binding</keyword>
<feature type="compositionally biased region" description="Low complexity" evidence="9">
    <location>
        <begin position="37"/>
        <end position="59"/>
    </location>
</feature>
<dbReference type="InterPro" id="IPR001680">
    <property type="entry name" value="WD40_rpt"/>
</dbReference>
<dbReference type="Proteomes" id="UP000536179">
    <property type="component" value="Unassembled WGS sequence"/>
</dbReference>
<keyword evidence="6 8" id="KW-0067">ATP-binding</keyword>
<evidence type="ECO:0000256" key="2">
    <source>
        <dbReference type="ARBA" id="ARBA00022679"/>
    </source>
</evidence>
<evidence type="ECO:0000256" key="9">
    <source>
        <dbReference type="SAM" id="MobiDB-lite"/>
    </source>
</evidence>
<dbReference type="InterPro" id="IPR008271">
    <property type="entry name" value="Ser/Thr_kinase_AS"/>
</dbReference>
<evidence type="ECO:0000256" key="7">
    <source>
        <dbReference type="PROSITE-ProRule" id="PRU00221"/>
    </source>
</evidence>
<dbReference type="Gene3D" id="3.30.200.20">
    <property type="entry name" value="Phosphorylase Kinase, domain 1"/>
    <property type="match status" value="1"/>
</dbReference>
<evidence type="ECO:0000256" key="4">
    <source>
        <dbReference type="ARBA" id="ARBA00022741"/>
    </source>
</evidence>
<reference evidence="11 12" key="1">
    <citation type="submission" date="2020-08" db="EMBL/GenBank/DDBJ databases">
        <title>Genomic Encyclopedia of Type Strains, Phase III (KMG-III): the genomes of soil and plant-associated and newly described type strains.</title>
        <authorList>
            <person name="Whitman W."/>
        </authorList>
    </citation>
    <scope>NUCLEOTIDE SEQUENCE [LARGE SCALE GENOMIC DNA]</scope>
    <source>
        <strain evidence="11 12">CECT 8075</strain>
    </source>
</reference>
<keyword evidence="3" id="KW-0677">Repeat</keyword>
<feature type="region of interest" description="Disordered" evidence="9">
    <location>
        <begin position="23"/>
        <end position="61"/>
    </location>
</feature>
<dbReference type="PANTHER" id="PTHR43289:SF6">
    <property type="entry name" value="SERINE_THREONINE-PROTEIN KINASE NEKL-3"/>
    <property type="match status" value="1"/>
</dbReference>
<dbReference type="PROSITE" id="PS50082">
    <property type="entry name" value="WD_REPEATS_2"/>
    <property type="match status" value="1"/>
</dbReference>
<dbReference type="Pfam" id="PF00069">
    <property type="entry name" value="Pkinase"/>
    <property type="match status" value="1"/>
</dbReference>
<dbReference type="InterPro" id="IPR019775">
    <property type="entry name" value="WD40_repeat_CS"/>
</dbReference>
<dbReference type="PROSITE" id="PS00108">
    <property type="entry name" value="PROTEIN_KINASE_ST"/>
    <property type="match status" value="1"/>
</dbReference>
<keyword evidence="12" id="KW-1185">Reference proteome</keyword>
<name>A0A7W5H5S8_9BACT</name>
<dbReference type="SUPFAM" id="SSF56112">
    <property type="entry name" value="Protein kinase-like (PK-like)"/>
    <property type="match status" value="1"/>
</dbReference>
<dbReference type="SUPFAM" id="SSF50998">
    <property type="entry name" value="Quinoprotein alcohol dehydrogenase-like"/>
    <property type="match status" value="1"/>
</dbReference>
<dbReference type="GO" id="GO:0005524">
    <property type="term" value="F:ATP binding"/>
    <property type="evidence" value="ECO:0007669"/>
    <property type="project" value="UniProtKB-UniRule"/>
</dbReference>
<keyword evidence="2" id="KW-0808">Transferase</keyword>
<dbReference type="PROSITE" id="PS00107">
    <property type="entry name" value="PROTEIN_KINASE_ATP"/>
    <property type="match status" value="1"/>
</dbReference>
<gene>
    <name evidence="11" type="ORF">FHS27_002039</name>
</gene>